<dbReference type="PROSITE" id="PS00211">
    <property type="entry name" value="ABC_TRANSPORTER_1"/>
    <property type="match status" value="1"/>
</dbReference>
<dbReference type="Pfam" id="PF00664">
    <property type="entry name" value="ABC_membrane"/>
    <property type="match status" value="1"/>
</dbReference>
<dbReference type="SMART" id="SM00382">
    <property type="entry name" value="AAA"/>
    <property type="match status" value="1"/>
</dbReference>
<dbReference type="PANTHER" id="PTHR24221">
    <property type="entry name" value="ATP-BINDING CASSETTE SUB-FAMILY B"/>
    <property type="match status" value="1"/>
</dbReference>
<dbReference type="SUPFAM" id="SSF90123">
    <property type="entry name" value="ABC transporter transmembrane region"/>
    <property type="match status" value="1"/>
</dbReference>
<evidence type="ECO:0000259" key="12">
    <source>
        <dbReference type="PROSITE" id="PS50929"/>
    </source>
</evidence>
<keyword evidence="2 10" id="KW-0812">Transmembrane</keyword>
<feature type="transmembrane region" description="Helical" evidence="10">
    <location>
        <begin position="407"/>
        <end position="429"/>
    </location>
</feature>
<dbReference type="PROSITE" id="PS50893">
    <property type="entry name" value="ABC_TRANSPORTER_2"/>
    <property type="match status" value="1"/>
</dbReference>
<dbReference type="PROSITE" id="PS50990">
    <property type="entry name" value="PEPTIDASE_C39"/>
    <property type="match status" value="1"/>
</dbReference>
<dbReference type="Pfam" id="PF00005">
    <property type="entry name" value="ABC_tran"/>
    <property type="match status" value="1"/>
</dbReference>
<dbReference type="RefSeq" id="WP_374217865.1">
    <property type="nucleotide sequence ID" value="NZ_JAXOVW010000023.1"/>
</dbReference>
<evidence type="ECO:0000256" key="8">
    <source>
        <dbReference type="ARBA" id="ARBA00023136"/>
    </source>
</evidence>
<comment type="caution">
    <text evidence="14">The sequence shown here is derived from an EMBL/GenBank/DDBJ whole genome shotgun (WGS) entry which is preliminary data.</text>
</comment>
<proteinExistence type="predicted"/>
<dbReference type="InterPro" id="IPR017871">
    <property type="entry name" value="ABC_transporter-like_CS"/>
</dbReference>
<protein>
    <submittedName>
        <fullName evidence="14">Peptidase domain-containing ABC transporter</fullName>
    </submittedName>
</protein>
<keyword evidence="7 10" id="KW-1133">Transmembrane helix</keyword>
<keyword evidence="4" id="KW-0378">Hydrolase</keyword>
<evidence type="ECO:0000256" key="7">
    <source>
        <dbReference type="ARBA" id="ARBA00022989"/>
    </source>
</evidence>
<dbReference type="CDD" id="cd18555">
    <property type="entry name" value="ABC_6TM_T1SS_like"/>
    <property type="match status" value="1"/>
</dbReference>
<evidence type="ECO:0000256" key="2">
    <source>
        <dbReference type="ARBA" id="ARBA00022692"/>
    </source>
</evidence>
<keyword evidence="5" id="KW-0067">ATP-binding</keyword>
<evidence type="ECO:0000256" key="1">
    <source>
        <dbReference type="ARBA" id="ARBA00004651"/>
    </source>
</evidence>
<feature type="transmembrane region" description="Helical" evidence="10">
    <location>
        <begin position="294"/>
        <end position="312"/>
    </location>
</feature>
<feature type="transmembrane region" description="Helical" evidence="10">
    <location>
        <begin position="375"/>
        <end position="401"/>
    </location>
</feature>
<keyword evidence="4" id="KW-0788">Thiol protease</keyword>
<organism evidence="14 15">
    <name type="scientific">Bacillus bingmayongensis</name>
    <dbReference type="NCBI Taxonomy" id="1150157"/>
    <lineage>
        <taxon>Bacteria</taxon>
        <taxon>Bacillati</taxon>
        <taxon>Bacillota</taxon>
        <taxon>Bacilli</taxon>
        <taxon>Bacillales</taxon>
        <taxon>Bacillaceae</taxon>
        <taxon>Bacillus</taxon>
    </lineage>
</organism>
<keyword evidence="3" id="KW-0547">Nucleotide-binding</keyword>
<feature type="domain" description="Peptidase C39" evidence="13">
    <location>
        <begin position="9"/>
        <end position="127"/>
    </location>
</feature>
<keyword evidence="6" id="KW-0653">Protein transport</keyword>
<accession>A0ABU5JWS5</accession>
<evidence type="ECO:0000256" key="9">
    <source>
        <dbReference type="ARBA" id="ARBA00043264"/>
    </source>
</evidence>
<keyword evidence="9" id="KW-0080">Bacteriocin transport</keyword>
<dbReference type="InterPro" id="IPR005074">
    <property type="entry name" value="Peptidase_C39"/>
</dbReference>
<dbReference type="EMBL" id="JAXOVW010000023">
    <property type="protein sequence ID" value="MDZ5607870.1"/>
    <property type="molecule type" value="Genomic_DNA"/>
</dbReference>
<evidence type="ECO:0000256" key="6">
    <source>
        <dbReference type="ARBA" id="ARBA00022927"/>
    </source>
</evidence>
<feature type="domain" description="ABC transmembrane type-1" evidence="12">
    <location>
        <begin position="160"/>
        <end position="438"/>
    </location>
</feature>
<dbReference type="Gene3D" id="1.20.1560.10">
    <property type="entry name" value="ABC transporter type 1, transmembrane domain"/>
    <property type="match status" value="1"/>
</dbReference>
<dbReference type="PROSITE" id="PS50929">
    <property type="entry name" value="ABC_TM1F"/>
    <property type="match status" value="1"/>
</dbReference>
<name>A0ABU5JWS5_9BACI</name>
<evidence type="ECO:0000256" key="5">
    <source>
        <dbReference type="ARBA" id="ARBA00022840"/>
    </source>
</evidence>
<keyword evidence="15" id="KW-1185">Reference proteome</keyword>
<keyword evidence="4" id="KW-0645">Protease</keyword>
<dbReference type="InterPro" id="IPR003593">
    <property type="entry name" value="AAA+_ATPase"/>
</dbReference>
<dbReference type="Gene3D" id="3.90.70.10">
    <property type="entry name" value="Cysteine proteinases"/>
    <property type="match status" value="1"/>
</dbReference>
<reference evidence="15" key="1">
    <citation type="submission" date="2023-11" db="EMBL/GenBank/DDBJ databases">
        <title>Genome Sequence of Bacillus pseudomycoides stain BUPM19.</title>
        <authorList>
            <person name="Farhat A."/>
        </authorList>
    </citation>
    <scope>NUCLEOTIDE SEQUENCE [LARGE SCALE GENOMIC DNA]</scope>
    <source>
        <strain evidence="15">BUPM19</strain>
    </source>
</reference>
<keyword evidence="6" id="KW-0813">Transport</keyword>
<dbReference type="InterPro" id="IPR039421">
    <property type="entry name" value="Type_1_exporter"/>
</dbReference>
<evidence type="ECO:0000259" key="13">
    <source>
        <dbReference type="PROSITE" id="PS50990"/>
    </source>
</evidence>
<dbReference type="Proteomes" id="UP001291930">
    <property type="component" value="Unassembled WGS sequence"/>
</dbReference>
<gene>
    <name evidence="14" type="ORF">U2I54_12370</name>
</gene>
<feature type="transmembrane region" description="Helical" evidence="10">
    <location>
        <begin position="186"/>
        <end position="210"/>
    </location>
</feature>
<dbReference type="InterPro" id="IPR027417">
    <property type="entry name" value="P-loop_NTPase"/>
</dbReference>
<dbReference type="PANTHER" id="PTHR24221:SF654">
    <property type="entry name" value="ATP-BINDING CASSETTE SUB-FAMILY B MEMBER 6"/>
    <property type="match status" value="1"/>
</dbReference>
<feature type="transmembrane region" description="Helical" evidence="10">
    <location>
        <begin position="271"/>
        <end position="288"/>
    </location>
</feature>
<keyword evidence="8 10" id="KW-0472">Membrane</keyword>
<evidence type="ECO:0000259" key="11">
    <source>
        <dbReference type="PROSITE" id="PS50893"/>
    </source>
</evidence>
<sequence length="714" mass="81210">MPKIKLVQQAEHSECGLASLTMLLHYYKRFLTLAELRTIYGVPRGGFKLSDMVTILKDYGLQAKAFKTADDLQQLMTPCIAYWNDNHYLVIEKVTKKRVLICDPATGRRWISMDEAQSKFSNIVINVVTDEGYNTPKTEKQPHFLRVFIEQHFNRPLIYLMLLTMGIQLFTLLIPDATRRLIDQSFTLANGNMSVIIAASILLMIGYYLLQVSRGFIVAKFQKLFDDKLMSHYMEKLLKLPLHFFTNRSTGELIFRSNLSVYIRQILTQKAVLLVVDSVFLTFYIALMWHYTPILTAVTVGIAVVMISISVMNTRKIKHFVDLEMIEQAKVQKGITEMIEGIETVKSTGTELTFMQRWYEDFHKQLSITQAKERFAAVFITVPQTLQFALPILLLVIGLYFVQQQMLTIGTVVAFLTLASSFITPVMSLTNVYNDFVLLQSYFGKIEEIINHPVPDEGSYEISSFEALSLKNVSYQYSRFDEPVIKNVDLSIRKGEKVAIVGASGSGKSTLLKMMAGLVEPSEGQLYFNDVLLKDISKEKFHTQVAYTNQHATIFNDTIKNNIVLNQDFDYQNKHHTAHLGDVLQKSDVLSIIRDLPLNVESMLSEQGANLSGGQKQKIALARSLYKKPALHLLDEPTSALDNVSERHVMKGILSEEATCVIVAHRLQTIKQVDRIIVVSNGQIVGEGTHEQLMKHNYCYKQLYMEEKKMEDAS</sequence>
<dbReference type="InterPro" id="IPR036640">
    <property type="entry name" value="ABC1_TM_sf"/>
</dbReference>
<evidence type="ECO:0000256" key="4">
    <source>
        <dbReference type="ARBA" id="ARBA00022807"/>
    </source>
</evidence>
<dbReference type="CDD" id="cd03228">
    <property type="entry name" value="ABCC_MRP_Like"/>
    <property type="match status" value="1"/>
</dbReference>
<comment type="subcellular location">
    <subcellularLocation>
        <location evidence="1">Cell membrane</location>
        <topology evidence="1">Multi-pass membrane protein</topology>
    </subcellularLocation>
</comment>
<evidence type="ECO:0000256" key="10">
    <source>
        <dbReference type="SAM" id="Phobius"/>
    </source>
</evidence>
<evidence type="ECO:0000313" key="14">
    <source>
        <dbReference type="EMBL" id="MDZ5607870.1"/>
    </source>
</evidence>
<dbReference type="SUPFAM" id="SSF52540">
    <property type="entry name" value="P-loop containing nucleoside triphosphate hydrolases"/>
    <property type="match status" value="1"/>
</dbReference>
<evidence type="ECO:0000313" key="15">
    <source>
        <dbReference type="Proteomes" id="UP001291930"/>
    </source>
</evidence>
<dbReference type="InterPro" id="IPR003439">
    <property type="entry name" value="ABC_transporter-like_ATP-bd"/>
</dbReference>
<feature type="transmembrane region" description="Helical" evidence="10">
    <location>
        <begin position="156"/>
        <end position="174"/>
    </location>
</feature>
<feature type="domain" description="ABC transporter" evidence="11">
    <location>
        <begin position="468"/>
        <end position="706"/>
    </location>
</feature>
<dbReference type="InterPro" id="IPR011527">
    <property type="entry name" value="ABC1_TM_dom"/>
</dbReference>
<dbReference type="Gene3D" id="3.40.50.300">
    <property type="entry name" value="P-loop containing nucleotide triphosphate hydrolases"/>
    <property type="match status" value="1"/>
</dbReference>
<evidence type="ECO:0000256" key="3">
    <source>
        <dbReference type="ARBA" id="ARBA00022741"/>
    </source>
</evidence>
<dbReference type="Pfam" id="PF03412">
    <property type="entry name" value="Peptidase_C39"/>
    <property type="match status" value="1"/>
</dbReference>